<evidence type="ECO:0000313" key="1">
    <source>
        <dbReference type="EMBL" id="CAK9166725.1"/>
    </source>
</evidence>
<comment type="caution">
    <text evidence="1">The sequence shown here is derived from an EMBL/GenBank/DDBJ whole genome shotgun (WGS) entry which is preliminary data.</text>
</comment>
<keyword evidence="2" id="KW-1185">Reference proteome</keyword>
<protein>
    <submittedName>
        <fullName evidence="1">Uncharacterized protein</fullName>
    </submittedName>
</protein>
<gene>
    <name evidence="1" type="ORF">ILEXP_LOCUS35963</name>
</gene>
<dbReference type="EMBL" id="CAUOFW020004669">
    <property type="protein sequence ID" value="CAK9166725.1"/>
    <property type="molecule type" value="Genomic_DNA"/>
</dbReference>
<proteinExistence type="predicted"/>
<sequence>MDIPLVALAVVGRDDEGKGDRKVGNYLMDVLMRVKRRLPAFCIDQIELVKIIFFWKKQDFTIKAMLKMRMFAWDSVDSCIVDGPIAGARDYLVANKFARTHCIDPYPLFEKMMEVFDVSPAELIESVGSCSSGDPAEDINNP</sequence>
<reference evidence="1 2" key="1">
    <citation type="submission" date="2024-02" db="EMBL/GenBank/DDBJ databases">
        <authorList>
            <person name="Vignale AGUSTIN F."/>
            <person name="Sosa J E."/>
            <person name="Modenutti C."/>
        </authorList>
    </citation>
    <scope>NUCLEOTIDE SEQUENCE [LARGE SCALE GENOMIC DNA]</scope>
</reference>
<name>A0ABC8TBF4_9AQUA</name>
<organism evidence="1 2">
    <name type="scientific">Ilex paraguariensis</name>
    <name type="common">yerba mate</name>
    <dbReference type="NCBI Taxonomy" id="185542"/>
    <lineage>
        <taxon>Eukaryota</taxon>
        <taxon>Viridiplantae</taxon>
        <taxon>Streptophyta</taxon>
        <taxon>Embryophyta</taxon>
        <taxon>Tracheophyta</taxon>
        <taxon>Spermatophyta</taxon>
        <taxon>Magnoliopsida</taxon>
        <taxon>eudicotyledons</taxon>
        <taxon>Gunneridae</taxon>
        <taxon>Pentapetalae</taxon>
        <taxon>asterids</taxon>
        <taxon>campanulids</taxon>
        <taxon>Aquifoliales</taxon>
        <taxon>Aquifoliaceae</taxon>
        <taxon>Ilex</taxon>
    </lineage>
</organism>
<dbReference type="Proteomes" id="UP001642360">
    <property type="component" value="Unassembled WGS sequence"/>
</dbReference>
<evidence type="ECO:0000313" key="2">
    <source>
        <dbReference type="Proteomes" id="UP001642360"/>
    </source>
</evidence>
<dbReference type="AlphaFoldDB" id="A0ABC8TBF4"/>
<accession>A0ABC8TBF4</accession>